<feature type="compositionally biased region" description="Polar residues" evidence="1">
    <location>
        <begin position="29"/>
        <end position="43"/>
    </location>
</feature>
<evidence type="ECO:0000313" key="2">
    <source>
        <dbReference type="EMBL" id="KMP07250.1"/>
    </source>
</evidence>
<dbReference type="AlphaFoldDB" id="A0A0J6YI00"/>
<evidence type="ECO:0000256" key="1">
    <source>
        <dbReference type="SAM" id="MobiDB-lite"/>
    </source>
</evidence>
<dbReference type="Proteomes" id="UP000054565">
    <property type="component" value="Unassembled WGS sequence"/>
</dbReference>
<organism evidence="2 3">
    <name type="scientific">Coccidioides immitis RMSCC 2394</name>
    <dbReference type="NCBI Taxonomy" id="404692"/>
    <lineage>
        <taxon>Eukaryota</taxon>
        <taxon>Fungi</taxon>
        <taxon>Dikarya</taxon>
        <taxon>Ascomycota</taxon>
        <taxon>Pezizomycotina</taxon>
        <taxon>Eurotiomycetes</taxon>
        <taxon>Eurotiomycetidae</taxon>
        <taxon>Onygenales</taxon>
        <taxon>Onygenaceae</taxon>
        <taxon>Coccidioides</taxon>
    </lineage>
</organism>
<proteinExistence type="predicted"/>
<dbReference type="EMBL" id="DS028097">
    <property type="protein sequence ID" value="KMP07250.1"/>
    <property type="molecule type" value="Genomic_DNA"/>
</dbReference>
<gene>
    <name evidence="2" type="ORF">CIRG_06931</name>
</gene>
<accession>A0A0J6YI00</accession>
<sequence>MPGGFGRSREGCRGGSRPSQQMDLEKSSPSHTSKAPTPTGPQQKQYSCLPVLIHCIRSPWILASSRFRSWIKMSEISLHSSQTHITWLLHPSNKQALYFNLHASQTGNHISSWPDDPEVFLDLRHFYLSPNALGGRQTPEFARRPKLSEARP</sequence>
<reference evidence="3" key="1">
    <citation type="journal article" date="2010" name="Genome Res.">
        <title>Population genomic sequencing of Coccidioides fungi reveals recent hybridization and transposon control.</title>
        <authorList>
            <person name="Neafsey D.E."/>
            <person name="Barker B.M."/>
            <person name="Sharpton T.J."/>
            <person name="Stajich J.E."/>
            <person name="Park D.J."/>
            <person name="Whiston E."/>
            <person name="Hung C.-Y."/>
            <person name="McMahan C."/>
            <person name="White J."/>
            <person name="Sykes S."/>
            <person name="Heiman D."/>
            <person name="Young S."/>
            <person name="Zeng Q."/>
            <person name="Abouelleil A."/>
            <person name="Aftuck L."/>
            <person name="Bessette D."/>
            <person name="Brown A."/>
            <person name="FitzGerald M."/>
            <person name="Lui A."/>
            <person name="Macdonald J.P."/>
            <person name="Priest M."/>
            <person name="Orbach M.J."/>
            <person name="Galgiani J.N."/>
            <person name="Kirkland T.N."/>
            <person name="Cole G.T."/>
            <person name="Birren B.W."/>
            <person name="Henn M.R."/>
            <person name="Taylor J.W."/>
            <person name="Rounsley S.D."/>
        </authorList>
    </citation>
    <scope>NUCLEOTIDE SEQUENCE [LARGE SCALE GENOMIC DNA]</scope>
    <source>
        <strain evidence="3">RMSCC 2394</strain>
    </source>
</reference>
<name>A0A0J6YI00_COCIT</name>
<evidence type="ECO:0000313" key="3">
    <source>
        <dbReference type="Proteomes" id="UP000054565"/>
    </source>
</evidence>
<protein>
    <submittedName>
        <fullName evidence="2">Uncharacterized protein</fullName>
    </submittedName>
</protein>
<feature type="region of interest" description="Disordered" evidence="1">
    <location>
        <begin position="1"/>
        <end position="43"/>
    </location>
</feature>